<dbReference type="InterPro" id="IPR001138">
    <property type="entry name" value="Zn2Cys6_DnaBD"/>
</dbReference>
<dbReference type="SMART" id="SM00066">
    <property type="entry name" value="GAL4"/>
    <property type="match status" value="1"/>
</dbReference>
<gene>
    <name evidence="3" type="ORF">LANO_0H21858G</name>
</gene>
<feature type="compositionally biased region" description="Low complexity" evidence="1">
    <location>
        <begin position="238"/>
        <end position="249"/>
    </location>
</feature>
<dbReference type="EMBL" id="LT598447">
    <property type="protein sequence ID" value="SCV06089.1"/>
    <property type="molecule type" value="Genomic_DNA"/>
</dbReference>
<reference evidence="4" key="1">
    <citation type="submission" date="2016-03" db="EMBL/GenBank/DDBJ databases">
        <authorList>
            <person name="Devillers Hugo."/>
        </authorList>
    </citation>
    <scope>NUCLEOTIDE SEQUENCE [LARGE SCALE GENOMIC DNA]</scope>
</reference>
<accession>A0A1G4KNM4</accession>
<evidence type="ECO:0000313" key="4">
    <source>
        <dbReference type="Proteomes" id="UP000189911"/>
    </source>
</evidence>
<dbReference type="OrthoDB" id="4070208at2759"/>
<sequence length="890" mass="100516">MHSPASALPSGYSSWEKKRKVARRACLACREKKIKCDGEVLNQGPGPSGSSEAMCTNCANSGTECVFVASLRGGRRVPKKPQHQDLYHHWKGPPHAGPPPGHQFYPYSHPPHPPRPHPHHHHHHHHQHHRSFEGGPGSPHHHFPPPPFSPNHFPPHHFPPHHFPPHHFPPPPFHHHNSYRYPDPYSDSRGFTGFSPPPHGSPSSSAHEQSRKSQMFYDTHDYSRDYPISRNEALDLGSSSKSESSVTNSYIDRPTASGSEKMVPSLANILHASEDSSQRPRSTDVTSICSSAVDSVADAPSKQFTVNSFTDNDLQAYGFPTWNHCYKGFKSFYENVHPQFTLLNSESQYLQQFTPSNNTALSHAILVCSSSYLKKDRHSVKSFHLKMVDLHWEKLDLLSSLQTLLLLAFFHLRFASDRELTEKCLTKAIRLAFHSKIYSSFAEEDLEELLTVSPQKVRQQQESYLMILWKLFFTIHSGRMYFADATFCSNISSLNSRMYNLEDLIFPRTLPYHSMGFQNIDEIQIPTASVKRRTIWKESGGFNTAANLLAAIDLRREANVCVDKGKLASEKVLVEEIVNKTLLRKWGEVVLVDFLTLEAKTVLLTTHFEALLLRYPLISCFCSHSMKSCSLPGAYMNESQVALNGDFLKRFEIDLPGLLELFLIIQDCVALLHLADSTLVNWTELVSDSQIIMSTSKYVSLAVEESTDSHLEPLLASMREHYPYEQLHITRDPSLQASSISRQSPDPSQRREIWQHYPLLLQKLICLVVPLQGLLLAFGKGSRISEEDSGLNLLYSHGSQISSLGLPTSNPLEFDFLQSLRFNTDAIDITNDGRSISLLNRLCDSVYMANDFKLCLEFLNLSGAVLENCSNLRANIEILEDWLETLIPSS</sequence>
<feature type="region of interest" description="Disordered" evidence="1">
    <location>
        <begin position="235"/>
        <end position="259"/>
    </location>
</feature>
<dbReference type="CDD" id="cd00067">
    <property type="entry name" value="GAL4"/>
    <property type="match status" value="1"/>
</dbReference>
<proteinExistence type="predicted"/>
<evidence type="ECO:0000259" key="2">
    <source>
        <dbReference type="PROSITE" id="PS50048"/>
    </source>
</evidence>
<feature type="region of interest" description="Disordered" evidence="1">
    <location>
        <begin position="179"/>
        <end position="213"/>
    </location>
</feature>
<dbReference type="PROSITE" id="PS50048">
    <property type="entry name" value="ZN2_CY6_FUNGAL_2"/>
    <property type="match status" value="1"/>
</dbReference>
<organism evidence="3 4">
    <name type="scientific">Lachancea nothofagi CBS 11611</name>
    <dbReference type="NCBI Taxonomy" id="1266666"/>
    <lineage>
        <taxon>Eukaryota</taxon>
        <taxon>Fungi</taxon>
        <taxon>Dikarya</taxon>
        <taxon>Ascomycota</taxon>
        <taxon>Saccharomycotina</taxon>
        <taxon>Saccharomycetes</taxon>
        <taxon>Saccharomycetales</taxon>
        <taxon>Saccharomycetaceae</taxon>
        <taxon>Lachancea</taxon>
    </lineage>
</organism>
<dbReference type="SUPFAM" id="SSF57701">
    <property type="entry name" value="Zn2/Cys6 DNA-binding domain"/>
    <property type="match status" value="1"/>
</dbReference>
<dbReference type="Proteomes" id="UP000189911">
    <property type="component" value="Chromosome H"/>
</dbReference>
<protein>
    <submittedName>
        <fullName evidence="3">LANO_0H21858g1_1</fullName>
    </submittedName>
</protein>
<dbReference type="GO" id="GO:0000981">
    <property type="term" value="F:DNA-binding transcription factor activity, RNA polymerase II-specific"/>
    <property type="evidence" value="ECO:0007669"/>
    <property type="project" value="InterPro"/>
</dbReference>
<feature type="domain" description="Zn(2)-C6 fungal-type" evidence="2">
    <location>
        <begin position="25"/>
        <end position="67"/>
    </location>
</feature>
<dbReference type="Pfam" id="PF00172">
    <property type="entry name" value="Zn_clus"/>
    <property type="match status" value="1"/>
</dbReference>
<feature type="compositionally biased region" description="Basic residues" evidence="1">
    <location>
        <begin position="112"/>
        <end position="129"/>
    </location>
</feature>
<dbReference type="PANTHER" id="PTHR47431:SF1">
    <property type="entry name" value="ZN(II)2CYS6 TRANSCRIPTION FACTOR (EUROFUNG)"/>
    <property type="match status" value="1"/>
</dbReference>
<feature type="region of interest" description="Disordered" evidence="1">
    <location>
        <begin position="76"/>
        <end position="157"/>
    </location>
</feature>
<keyword evidence="4" id="KW-1185">Reference proteome</keyword>
<dbReference type="GO" id="GO:0008270">
    <property type="term" value="F:zinc ion binding"/>
    <property type="evidence" value="ECO:0007669"/>
    <property type="project" value="InterPro"/>
</dbReference>
<dbReference type="Gene3D" id="4.10.240.10">
    <property type="entry name" value="Zn(2)-C6 fungal-type DNA-binding domain"/>
    <property type="match status" value="1"/>
</dbReference>
<dbReference type="InterPro" id="IPR036864">
    <property type="entry name" value="Zn2-C6_fun-type_DNA-bd_sf"/>
</dbReference>
<feature type="compositionally biased region" description="Pro residues" evidence="1">
    <location>
        <begin position="144"/>
        <end position="153"/>
    </location>
</feature>
<evidence type="ECO:0000313" key="3">
    <source>
        <dbReference type="EMBL" id="SCV06089.1"/>
    </source>
</evidence>
<name>A0A1G4KNM4_9SACH</name>
<evidence type="ECO:0000256" key="1">
    <source>
        <dbReference type="SAM" id="MobiDB-lite"/>
    </source>
</evidence>
<dbReference type="AlphaFoldDB" id="A0A1G4KNM4"/>
<dbReference type="PANTHER" id="PTHR47431">
    <property type="entry name" value="ZN(II)2CYS6 TRANSCRIPTION FACTOR (EUROFUNG)-RELATED"/>
    <property type="match status" value="1"/>
</dbReference>